<gene>
    <name evidence="1" type="ORF">HA48_01040</name>
</gene>
<comment type="caution">
    <text evidence="1">The sequence shown here is derived from an EMBL/GenBank/DDBJ whole genome shotgun (WGS) entry which is preliminary data.</text>
</comment>
<reference evidence="1 2" key="1">
    <citation type="journal article" date="2017" name="Antonie Van Leeuwenhoek">
        <title>Phylogenomic resolution of the bacterial genus Pantoea and its relationship with Erwinia and Tatumella.</title>
        <authorList>
            <person name="Palmer M."/>
            <person name="Steenkamp E.T."/>
            <person name="Coetzee M.P."/>
            <person name="Chan W.Y."/>
            <person name="van Zyl E."/>
            <person name="De Maayer P."/>
            <person name="Coutinho T.A."/>
            <person name="Blom J."/>
            <person name="Smits T.H."/>
            <person name="Duffy B."/>
            <person name="Venter S.N."/>
        </authorList>
    </citation>
    <scope>NUCLEOTIDE SEQUENCE [LARGE SCALE GENOMIC DNA]</scope>
    <source>
        <strain evidence="1 2">LMG 26277</strain>
    </source>
</reference>
<name>A0A1X1DEE6_9GAMM</name>
<dbReference type="OrthoDB" id="6549039at2"/>
<proteinExistence type="predicted"/>
<dbReference type="RefSeq" id="WP_128599380.1">
    <property type="nucleotide sequence ID" value="NZ_MLFS01000002.1"/>
</dbReference>
<dbReference type="EMBL" id="MLFS01000002">
    <property type="protein sequence ID" value="ORM75072.1"/>
    <property type="molecule type" value="Genomic_DNA"/>
</dbReference>
<accession>A0A1X1DEE6</accession>
<dbReference type="AlphaFoldDB" id="A0A1X1DEE6"/>
<sequence>MSLTTLATYLELTEDDLREMGLEQADLFTDEDKSSGDSQYYFNVPDTTPQRVLGKKGWSLGERVDVPASVVTAD</sequence>
<keyword evidence="2" id="KW-1185">Reference proteome</keyword>
<evidence type="ECO:0000313" key="1">
    <source>
        <dbReference type="EMBL" id="ORM75072.1"/>
    </source>
</evidence>
<protein>
    <submittedName>
        <fullName evidence="1">Uncharacterized protein</fullName>
    </submittedName>
</protein>
<organism evidence="1 2">
    <name type="scientific">Pantoea wallisii</name>
    <dbReference type="NCBI Taxonomy" id="1076551"/>
    <lineage>
        <taxon>Bacteria</taxon>
        <taxon>Pseudomonadati</taxon>
        <taxon>Pseudomonadota</taxon>
        <taxon>Gammaproteobacteria</taxon>
        <taxon>Enterobacterales</taxon>
        <taxon>Erwiniaceae</taxon>
        <taxon>Pantoea</taxon>
    </lineage>
</organism>
<evidence type="ECO:0000313" key="2">
    <source>
        <dbReference type="Proteomes" id="UP000193104"/>
    </source>
</evidence>
<dbReference type="Proteomes" id="UP000193104">
    <property type="component" value="Unassembled WGS sequence"/>
</dbReference>